<protein>
    <submittedName>
        <fullName evidence="2">Uncharacterized protein</fullName>
    </submittedName>
</protein>
<organism evidence="2 3">
    <name type="scientific">Euroglyphus maynei</name>
    <name type="common">Mayne's house dust mite</name>
    <dbReference type="NCBI Taxonomy" id="6958"/>
    <lineage>
        <taxon>Eukaryota</taxon>
        <taxon>Metazoa</taxon>
        <taxon>Ecdysozoa</taxon>
        <taxon>Arthropoda</taxon>
        <taxon>Chelicerata</taxon>
        <taxon>Arachnida</taxon>
        <taxon>Acari</taxon>
        <taxon>Acariformes</taxon>
        <taxon>Sarcoptiformes</taxon>
        <taxon>Astigmata</taxon>
        <taxon>Psoroptidia</taxon>
        <taxon>Analgoidea</taxon>
        <taxon>Pyroglyphidae</taxon>
        <taxon>Pyroglyphinae</taxon>
        <taxon>Euroglyphus</taxon>
    </lineage>
</organism>
<dbReference type="AlphaFoldDB" id="A0A1Y3B1X9"/>
<dbReference type="EMBL" id="MUJZ01049621">
    <property type="protein sequence ID" value="OTF73883.1"/>
    <property type="molecule type" value="Genomic_DNA"/>
</dbReference>
<comment type="caution">
    <text evidence="2">The sequence shown here is derived from an EMBL/GenBank/DDBJ whole genome shotgun (WGS) entry which is preliminary data.</text>
</comment>
<evidence type="ECO:0000256" key="1">
    <source>
        <dbReference type="SAM" id="MobiDB-lite"/>
    </source>
</evidence>
<keyword evidence="3" id="KW-1185">Reference proteome</keyword>
<proteinExistence type="predicted"/>
<gene>
    <name evidence="2" type="ORF">BLA29_008866</name>
</gene>
<accession>A0A1Y3B1X9</accession>
<evidence type="ECO:0000313" key="3">
    <source>
        <dbReference type="Proteomes" id="UP000194236"/>
    </source>
</evidence>
<evidence type="ECO:0000313" key="2">
    <source>
        <dbReference type="EMBL" id="OTF73883.1"/>
    </source>
</evidence>
<reference evidence="2 3" key="1">
    <citation type="submission" date="2017-03" db="EMBL/GenBank/DDBJ databases">
        <title>Genome Survey of Euroglyphus maynei.</title>
        <authorList>
            <person name="Arlian L.G."/>
            <person name="Morgan M.S."/>
            <person name="Rider S.D."/>
        </authorList>
    </citation>
    <scope>NUCLEOTIDE SEQUENCE [LARGE SCALE GENOMIC DNA]</scope>
    <source>
        <strain evidence="2">Arlian Lab</strain>
        <tissue evidence="2">Whole body</tissue>
    </source>
</reference>
<dbReference type="Proteomes" id="UP000194236">
    <property type="component" value="Unassembled WGS sequence"/>
</dbReference>
<name>A0A1Y3B1X9_EURMA</name>
<sequence length="213" mass="23981">MAELDRLNAELELIRKEQESLISLLGDQNLKLQYYETEFKNRGLESVIKETAVNDNKPLDQSDQRISNEQPTLVETNLNYQQPIIPTPPVYENTNHMRNELPPSSTKIVDGKSESASNAIVTATTSSSSSSMNDNPIQKQLPPPSTCAPTISLLPMNENHYSYSHPSQYRYVHPQENQYPLINSTPVVTTTVVTASTQQQPQLYQHSNPEMHS</sequence>
<feature type="region of interest" description="Disordered" evidence="1">
    <location>
        <begin position="124"/>
        <end position="143"/>
    </location>
</feature>